<dbReference type="AlphaFoldDB" id="A0A841GW97"/>
<gene>
    <name evidence="7" type="primary">lgt</name>
    <name evidence="8" type="ORF">HNQ61_000960</name>
</gene>
<keyword evidence="9" id="KW-1185">Reference proteome</keyword>
<name>A0A841GW97_9BACT</name>
<keyword evidence="2 7" id="KW-1003">Cell membrane</keyword>
<evidence type="ECO:0000256" key="7">
    <source>
        <dbReference type="HAMAP-Rule" id="MF_01147"/>
    </source>
</evidence>
<dbReference type="GO" id="GO:0008961">
    <property type="term" value="F:phosphatidylglycerol-prolipoprotein diacylglyceryl transferase activity"/>
    <property type="evidence" value="ECO:0007669"/>
    <property type="project" value="UniProtKB-UniRule"/>
</dbReference>
<comment type="subcellular location">
    <subcellularLocation>
        <location evidence="7">Cell membrane</location>
        <topology evidence="7">Multi-pass membrane protein</topology>
    </subcellularLocation>
</comment>
<reference evidence="8 9" key="1">
    <citation type="submission" date="2020-08" db="EMBL/GenBank/DDBJ databases">
        <title>Genomic Encyclopedia of Type Strains, Phase IV (KMG-IV): sequencing the most valuable type-strain genomes for metagenomic binning, comparative biology and taxonomic classification.</title>
        <authorList>
            <person name="Goeker M."/>
        </authorList>
    </citation>
    <scope>NUCLEOTIDE SEQUENCE [LARGE SCALE GENOMIC DNA]</scope>
    <source>
        <strain evidence="8 9">DSM 29007</strain>
    </source>
</reference>
<keyword evidence="3 7" id="KW-0808">Transferase</keyword>
<feature type="transmembrane region" description="Helical" evidence="7">
    <location>
        <begin position="107"/>
        <end position="125"/>
    </location>
</feature>
<comment type="catalytic activity">
    <reaction evidence="7">
        <text>L-cysteinyl-[prolipoprotein] + a 1,2-diacyl-sn-glycero-3-phospho-(1'-sn-glycerol) = an S-1,2-diacyl-sn-glyceryl-L-cysteinyl-[prolipoprotein] + sn-glycerol 1-phosphate + H(+)</text>
        <dbReference type="Rhea" id="RHEA:56712"/>
        <dbReference type="Rhea" id="RHEA-COMP:14679"/>
        <dbReference type="Rhea" id="RHEA-COMP:14680"/>
        <dbReference type="ChEBI" id="CHEBI:15378"/>
        <dbReference type="ChEBI" id="CHEBI:29950"/>
        <dbReference type="ChEBI" id="CHEBI:57685"/>
        <dbReference type="ChEBI" id="CHEBI:64716"/>
        <dbReference type="ChEBI" id="CHEBI:140658"/>
        <dbReference type="EC" id="2.5.1.145"/>
    </reaction>
</comment>
<feature type="transmembrane region" description="Helical" evidence="7">
    <location>
        <begin position="30"/>
        <end position="47"/>
    </location>
</feature>
<comment type="similarity">
    <text evidence="1 7">Belongs to the Lgt family.</text>
</comment>
<evidence type="ECO:0000256" key="1">
    <source>
        <dbReference type="ARBA" id="ARBA00007150"/>
    </source>
</evidence>
<keyword evidence="5 7" id="KW-1133">Transmembrane helix</keyword>
<comment type="caution">
    <text evidence="8">The sequence shown here is derived from an EMBL/GenBank/DDBJ whole genome shotgun (WGS) entry which is preliminary data.</text>
</comment>
<dbReference type="NCBIfam" id="TIGR00544">
    <property type="entry name" value="lgt"/>
    <property type="match status" value="1"/>
</dbReference>
<feature type="transmembrane region" description="Helical" evidence="7">
    <location>
        <begin position="67"/>
        <end position="87"/>
    </location>
</feature>
<dbReference type="PANTHER" id="PTHR30589:SF0">
    <property type="entry name" value="PHOSPHATIDYLGLYCEROL--PROLIPOPROTEIN DIACYLGLYCERYL TRANSFERASE"/>
    <property type="match status" value="1"/>
</dbReference>
<dbReference type="UniPathway" id="UPA00664"/>
<dbReference type="RefSeq" id="WP_170037825.1">
    <property type="nucleotide sequence ID" value="NZ_JABDTL010000002.1"/>
</dbReference>
<dbReference type="HAMAP" id="MF_01147">
    <property type="entry name" value="Lgt"/>
    <property type="match status" value="1"/>
</dbReference>
<evidence type="ECO:0000256" key="6">
    <source>
        <dbReference type="ARBA" id="ARBA00023136"/>
    </source>
</evidence>
<feature type="transmembrane region" description="Helical" evidence="7">
    <location>
        <begin position="250"/>
        <end position="271"/>
    </location>
</feature>
<proteinExistence type="inferred from homology"/>
<accession>A0A841GW97</accession>
<keyword evidence="4 7" id="KW-0812">Transmembrane</keyword>
<evidence type="ECO:0000313" key="9">
    <source>
        <dbReference type="Proteomes" id="UP000582837"/>
    </source>
</evidence>
<organism evidence="8 9">
    <name type="scientific">Longimicrobium terrae</name>
    <dbReference type="NCBI Taxonomy" id="1639882"/>
    <lineage>
        <taxon>Bacteria</taxon>
        <taxon>Pseudomonadati</taxon>
        <taxon>Gemmatimonadota</taxon>
        <taxon>Longimicrobiia</taxon>
        <taxon>Longimicrobiales</taxon>
        <taxon>Longimicrobiaceae</taxon>
        <taxon>Longimicrobium</taxon>
    </lineage>
</organism>
<dbReference type="Proteomes" id="UP000582837">
    <property type="component" value="Unassembled WGS sequence"/>
</dbReference>
<feature type="transmembrane region" description="Helical" evidence="7">
    <location>
        <begin position="291"/>
        <end position="314"/>
    </location>
</feature>
<evidence type="ECO:0000256" key="3">
    <source>
        <dbReference type="ARBA" id="ARBA00022679"/>
    </source>
</evidence>
<protein>
    <recommendedName>
        <fullName evidence="7">Phosphatidylglycerol--prolipoprotein diacylglyceryl transferase</fullName>
        <ecNumber evidence="7">2.5.1.145</ecNumber>
    </recommendedName>
</protein>
<dbReference type="GO" id="GO:0042158">
    <property type="term" value="P:lipoprotein biosynthetic process"/>
    <property type="evidence" value="ECO:0007669"/>
    <property type="project" value="UniProtKB-UniRule"/>
</dbReference>
<evidence type="ECO:0000256" key="4">
    <source>
        <dbReference type="ARBA" id="ARBA00022692"/>
    </source>
</evidence>
<dbReference type="Pfam" id="PF01790">
    <property type="entry name" value="LGT"/>
    <property type="match status" value="1"/>
</dbReference>
<dbReference type="GO" id="GO:0005886">
    <property type="term" value="C:plasma membrane"/>
    <property type="evidence" value="ECO:0007669"/>
    <property type="project" value="UniProtKB-SubCell"/>
</dbReference>
<comment type="pathway">
    <text evidence="7">Protein modification; lipoprotein biosynthesis (diacylglyceryl transfer).</text>
</comment>
<dbReference type="InterPro" id="IPR001640">
    <property type="entry name" value="Lgt"/>
</dbReference>
<keyword evidence="8" id="KW-0449">Lipoprotein</keyword>
<feature type="binding site" evidence="7">
    <location>
        <position position="150"/>
    </location>
    <ligand>
        <name>a 1,2-diacyl-sn-glycero-3-phospho-(1'-sn-glycerol)</name>
        <dbReference type="ChEBI" id="CHEBI:64716"/>
    </ligand>
</feature>
<dbReference type="EC" id="2.5.1.145" evidence="7"/>
<comment type="function">
    <text evidence="7">Catalyzes the transfer of the diacylglyceryl group from phosphatidylglycerol to the sulfhydryl group of the N-terminal cysteine of a prolipoprotein, the first step in the formation of mature lipoproteins.</text>
</comment>
<evidence type="ECO:0000256" key="2">
    <source>
        <dbReference type="ARBA" id="ARBA00022475"/>
    </source>
</evidence>
<keyword evidence="6 7" id="KW-0472">Membrane</keyword>
<evidence type="ECO:0000256" key="5">
    <source>
        <dbReference type="ARBA" id="ARBA00022989"/>
    </source>
</evidence>
<evidence type="ECO:0000313" key="8">
    <source>
        <dbReference type="EMBL" id="MBB6069345.1"/>
    </source>
</evidence>
<dbReference type="PANTHER" id="PTHR30589">
    <property type="entry name" value="PROLIPOPROTEIN DIACYLGLYCERYL TRANSFERASE"/>
    <property type="match status" value="1"/>
</dbReference>
<sequence>MKAAALLGLIEIPYPHVDPVALQLPFGLAVRWYGISFMVAFGAGYWLMRRLAARGFVKLTADQVGDLLFALIVGVILGGRLGYVLFYEFPNFAAHPERIIRIWEGGLSFHGGLAGAVAALAYFGRKHGIPLLRLGDGLSLVATPGILSVRMANFINGELYGRVTTDAVPWAMRFPTDPVARKLLGAENARGLRAREQALEAAYDSGLWDQVRSQVPLRHPSQLYEGLLEGLVLGLILWGVFTWTRRRGILLPDGTIGGMFLLGYGLFRSFVELFRQPDAQFTDSGDKLGTVLGPLTMGQTLSMVMIGIGLFLVIRGVRHVRSTPRATMV</sequence>
<dbReference type="EMBL" id="JACHIA010000002">
    <property type="protein sequence ID" value="MBB6069345.1"/>
    <property type="molecule type" value="Genomic_DNA"/>
</dbReference>